<keyword evidence="4" id="KW-1185">Reference proteome</keyword>
<dbReference type="STRING" id="760192.Halhy_4023"/>
<evidence type="ECO:0000256" key="1">
    <source>
        <dbReference type="SAM" id="SignalP"/>
    </source>
</evidence>
<dbReference type="OrthoDB" id="9757947at2"/>
<evidence type="ECO:0000313" key="4">
    <source>
        <dbReference type="Proteomes" id="UP000008461"/>
    </source>
</evidence>
<dbReference type="InterPro" id="IPR015943">
    <property type="entry name" value="WD40/YVTN_repeat-like_dom_sf"/>
</dbReference>
<feature type="domain" description="Secretion system C-terminal sorting" evidence="2">
    <location>
        <begin position="671"/>
        <end position="738"/>
    </location>
</feature>
<protein>
    <recommendedName>
        <fullName evidence="2">Secretion system C-terminal sorting domain-containing protein</fullName>
    </recommendedName>
</protein>
<dbReference type="eggNOG" id="COG4447">
    <property type="taxonomic scope" value="Bacteria"/>
</dbReference>
<sequence>MKHLITLFLSLYTLIPAVAQFTYTGGPEGYNISHMAAQGDSLLAVTGNQVYLNSAKGSKQWLPFSQGLYSKDSLVRVFQAHQGRYFLAQGDKVFSRTAGSSNWQNLSKGIKTGQVPDRFVSLQDRELLLRVFDGALRQNFWYHYEGSKQEWLPIGSQVFVGASPAIAMLPNGNILAYSAGTTAQSQHRSRFEASTRQWRRIDTLNLAVFNSVVALSNTELLAGATTNGILYRSTDGGKAWSLLNTGSVPSTGRSVSLYQTGKAVYAVASAYIGRTLDGGKTWTDVNDFSLLSSFSTFVGNDSSSYVVAQGIPFFHLNSAQIDAAFSIELNPPFFCNNVLQARNNLFLYGRGGIFSFDDSKDEPEIENHTGNLPQLALLNTGLYKAGTELVGHTDFGFYRYTPAQGWRLAMDSMDLYIPYLNARGVATRMDTVVVFDGFSSYYSTNRAQKWKEVAVTPYLSTFQGFANGRKALFAAYDGGLYRWAGPKLTWEALKRPGNNLNIIGLLAKGDTLMVRTASGWFYSTDLAQQWKTMVEPASSVFYYFSSEGGAYASEFSNSFATAKFYEISPLSKTQRLLLSTPIGVRILNVASRDSFILAMPTPNQGFIYFSSNGGRTWRNLDTRSLGFVNNALFDGDKVYLGTTTGVWTMPLSRLTTGLFDPQPLSAQPLEVWPNPGADRLQIKVPGEGIEGSAQLKLYNTLGQLVHSQKVSIWNSSVELDMSQQAPGQYLILLSTPEKVWSAKWIKH</sequence>
<reference key="2">
    <citation type="submission" date="2011-04" db="EMBL/GenBank/DDBJ databases">
        <title>Complete sequence of chromosome of Haliscomenobacter hydrossis DSM 1100.</title>
        <authorList>
            <consortium name="US DOE Joint Genome Institute (JGI-PGF)"/>
            <person name="Lucas S."/>
            <person name="Han J."/>
            <person name="Lapidus A."/>
            <person name="Bruce D."/>
            <person name="Goodwin L."/>
            <person name="Pitluck S."/>
            <person name="Peters L."/>
            <person name="Kyrpides N."/>
            <person name="Mavromatis K."/>
            <person name="Ivanova N."/>
            <person name="Ovchinnikova G."/>
            <person name="Pagani I."/>
            <person name="Daligault H."/>
            <person name="Detter J.C."/>
            <person name="Han C."/>
            <person name="Land M."/>
            <person name="Hauser L."/>
            <person name="Markowitz V."/>
            <person name="Cheng J.-F."/>
            <person name="Hugenholtz P."/>
            <person name="Woyke T."/>
            <person name="Wu D."/>
            <person name="Verbarg S."/>
            <person name="Frueling A."/>
            <person name="Brambilla E."/>
            <person name="Klenk H.-P."/>
            <person name="Eisen J.A."/>
        </authorList>
    </citation>
    <scope>NUCLEOTIDE SEQUENCE</scope>
    <source>
        <strain>DSM 1100</strain>
    </source>
</reference>
<dbReference type="CDD" id="cd15482">
    <property type="entry name" value="Sialidase_non-viral"/>
    <property type="match status" value="1"/>
</dbReference>
<dbReference type="Pfam" id="PF18962">
    <property type="entry name" value="Por_Secre_tail"/>
    <property type="match status" value="1"/>
</dbReference>
<proteinExistence type="predicted"/>
<gene>
    <name evidence="3" type="ordered locus">Halhy_4023</name>
</gene>
<dbReference type="Gene3D" id="2.130.10.10">
    <property type="entry name" value="YVTN repeat-like/Quinoprotein amine dehydrogenase"/>
    <property type="match status" value="1"/>
</dbReference>
<dbReference type="EMBL" id="CP002691">
    <property type="protein sequence ID" value="AEE51871.1"/>
    <property type="molecule type" value="Genomic_DNA"/>
</dbReference>
<dbReference type="KEGG" id="hhy:Halhy_4023"/>
<feature type="signal peptide" evidence="1">
    <location>
        <begin position="1"/>
        <end position="19"/>
    </location>
</feature>
<evidence type="ECO:0000259" key="2">
    <source>
        <dbReference type="Pfam" id="PF18962"/>
    </source>
</evidence>
<organism evidence="3 4">
    <name type="scientific">Haliscomenobacter hydrossis (strain ATCC 27775 / DSM 1100 / LMG 10767 / O)</name>
    <dbReference type="NCBI Taxonomy" id="760192"/>
    <lineage>
        <taxon>Bacteria</taxon>
        <taxon>Pseudomonadati</taxon>
        <taxon>Bacteroidota</taxon>
        <taxon>Saprospiria</taxon>
        <taxon>Saprospirales</taxon>
        <taxon>Haliscomenobacteraceae</taxon>
        <taxon>Haliscomenobacter</taxon>
    </lineage>
</organism>
<dbReference type="Proteomes" id="UP000008461">
    <property type="component" value="Chromosome"/>
</dbReference>
<reference evidence="3 4" key="1">
    <citation type="journal article" date="2011" name="Stand. Genomic Sci.">
        <title>Complete genome sequence of Haliscomenobacter hydrossis type strain (O).</title>
        <authorList>
            <consortium name="US DOE Joint Genome Institute (JGI-PGF)"/>
            <person name="Daligault H."/>
            <person name="Lapidus A."/>
            <person name="Zeytun A."/>
            <person name="Nolan M."/>
            <person name="Lucas S."/>
            <person name="Del Rio T.G."/>
            <person name="Tice H."/>
            <person name="Cheng J.F."/>
            <person name="Tapia R."/>
            <person name="Han C."/>
            <person name="Goodwin L."/>
            <person name="Pitluck S."/>
            <person name="Liolios K."/>
            <person name="Pagani I."/>
            <person name="Ivanova N."/>
            <person name="Huntemann M."/>
            <person name="Mavromatis K."/>
            <person name="Mikhailova N."/>
            <person name="Pati A."/>
            <person name="Chen A."/>
            <person name="Palaniappan K."/>
            <person name="Land M."/>
            <person name="Hauser L."/>
            <person name="Brambilla E.M."/>
            <person name="Rohde M."/>
            <person name="Verbarg S."/>
            <person name="Goker M."/>
            <person name="Bristow J."/>
            <person name="Eisen J.A."/>
            <person name="Markowitz V."/>
            <person name="Hugenholtz P."/>
            <person name="Kyrpides N.C."/>
            <person name="Klenk H.P."/>
            <person name="Woyke T."/>
        </authorList>
    </citation>
    <scope>NUCLEOTIDE SEQUENCE [LARGE SCALE GENOMIC DNA]</scope>
    <source>
        <strain evidence="4">ATCC 27775 / DSM 1100 / LMG 10767 / O</strain>
    </source>
</reference>
<feature type="chain" id="PRO_5003310730" description="Secretion system C-terminal sorting domain-containing protein" evidence="1">
    <location>
        <begin position="20"/>
        <end position="747"/>
    </location>
</feature>
<keyword evidence="1" id="KW-0732">Signal</keyword>
<dbReference type="AlphaFoldDB" id="F4L5N6"/>
<name>F4L5N6_HALH1</name>
<dbReference type="InterPro" id="IPR026444">
    <property type="entry name" value="Secre_tail"/>
</dbReference>
<dbReference type="RefSeq" id="WP_013766409.1">
    <property type="nucleotide sequence ID" value="NC_015510.1"/>
</dbReference>
<dbReference type="NCBIfam" id="TIGR04183">
    <property type="entry name" value="Por_Secre_tail"/>
    <property type="match status" value="1"/>
</dbReference>
<accession>F4L5N6</accession>
<dbReference type="HOGENOM" id="CLU_372046_0_0_10"/>
<dbReference type="SUPFAM" id="SSF110296">
    <property type="entry name" value="Oligoxyloglucan reducing end-specific cellobiohydrolase"/>
    <property type="match status" value="2"/>
</dbReference>
<evidence type="ECO:0000313" key="3">
    <source>
        <dbReference type="EMBL" id="AEE51871.1"/>
    </source>
</evidence>